<feature type="region of interest" description="Disordered" evidence="1">
    <location>
        <begin position="34"/>
        <end position="108"/>
    </location>
</feature>
<feature type="transmembrane region" description="Helical" evidence="2">
    <location>
        <begin position="12"/>
        <end position="30"/>
    </location>
</feature>
<feature type="compositionally biased region" description="Basic and acidic residues" evidence="1">
    <location>
        <begin position="58"/>
        <end position="69"/>
    </location>
</feature>
<evidence type="ECO:0000256" key="2">
    <source>
        <dbReference type="SAM" id="Phobius"/>
    </source>
</evidence>
<accession>A0A3P7N858</accession>
<protein>
    <submittedName>
        <fullName evidence="3">Uncharacterized protein</fullName>
    </submittedName>
</protein>
<evidence type="ECO:0000313" key="4">
    <source>
        <dbReference type="Proteomes" id="UP000281553"/>
    </source>
</evidence>
<evidence type="ECO:0000313" key="3">
    <source>
        <dbReference type="EMBL" id="VDN36040.1"/>
    </source>
</evidence>
<keyword evidence="4" id="KW-1185">Reference proteome</keyword>
<gene>
    <name evidence="3" type="ORF">DILT_LOCUS16927</name>
</gene>
<dbReference type="Proteomes" id="UP000281553">
    <property type="component" value="Unassembled WGS sequence"/>
</dbReference>
<evidence type="ECO:0000256" key="1">
    <source>
        <dbReference type="SAM" id="MobiDB-lite"/>
    </source>
</evidence>
<dbReference type="AlphaFoldDB" id="A0A3P7N858"/>
<organism evidence="3 4">
    <name type="scientific">Dibothriocephalus latus</name>
    <name type="common">Fish tapeworm</name>
    <name type="synonym">Diphyllobothrium latum</name>
    <dbReference type="NCBI Taxonomy" id="60516"/>
    <lineage>
        <taxon>Eukaryota</taxon>
        <taxon>Metazoa</taxon>
        <taxon>Spiralia</taxon>
        <taxon>Lophotrochozoa</taxon>
        <taxon>Platyhelminthes</taxon>
        <taxon>Cestoda</taxon>
        <taxon>Eucestoda</taxon>
        <taxon>Diphyllobothriidea</taxon>
        <taxon>Diphyllobothriidae</taxon>
        <taxon>Dibothriocephalus</taxon>
    </lineage>
</organism>
<dbReference type="EMBL" id="UYRU01088155">
    <property type="protein sequence ID" value="VDN36040.1"/>
    <property type="molecule type" value="Genomic_DNA"/>
</dbReference>
<name>A0A3P7N858_DIBLA</name>
<feature type="compositionally biased region" description="Acidic residues" evidence="1">
    <location>
        <begin position="70"/>
        <end position="85"/>
    </location>
</feature>
<proteinExistence type="predicted"/>
<keyword evidence="2" id="KW-0812">Transmembrane</keyword>
<keyword evidence="2" id="KW-1133">Transmembrane helix</keyword>
<reference evidence="3 4" key="1">
    <citation type="submission" date="2018-11" db="EMBL/GenBank/DDBJ databases">
        <authorList>
            <consortium name="Pathogen Informatics"/>
        </authorList>
    </citation>
    <scope>NUCLEOTIDE SEQUENCE [LARGE SCALE GENOMIC DNA]</scope>
</reference>
<sequence>MHATTRNTNGFIHSYLGSALHFLILTSFLLQPQKSKKPSEPRRCPATSSNNRISRSRCSREKGTGKEGEEREDFVDVEGGEEDSEALGPGGITHYVPDTYGESSDSSEDASWSPRNYFGYRGHLGIEFFTDNSMTAYPRNPFGINALQKRTMNSGRNTIRF</sequence>
<keyword evidence="2" id="KW-0472">Membrane</keyword>